<evidence type="ECO:0000256" key="1">
    <source>
        <dbReference type="ARBA" id="ARBA00010928"/>
    </source>
</evidence>
<feature type="region of interest" description="Disordered" evidence="3">
    <location>
        <begin position="1"/>
        <end position="29"/>
    </location>
</feature>
<evidence type="ECO:0000313" key="6">
    <source>
        <dbReference type="EMBL" id="CAB4852515.1"/>
    </source>
</evidence>
<feature type="domain" description="Gfo/Idh/MocA-like oxidoreductase N-terminal" evidence="4">
    <location>
        <begin position="34"/>
        <end position="152"/>
    </location>
</feature>
<dbReference type="Gene3D" id="3.40.50.720">
    <property type="entry name" value="NAD(P)-binding Rossmann-like Domain"/>
    <property type="match status" value="1"/>
</dbReference>
<dbReference type="AlphaFoldDB" id="A0A6J7C5A7"/>
<feature type="domain" description="Gfo/Idh/MocA-like oxidoreductase C-terminal" evidence="5">
    <location>
        <begin position="165"/>
        <end position="380"/>
    </location>
</feature>
<dbReference type="GO" id="GO:0000166">
    <property type="term" value="F:nucleotide binding"/>
    <property type="evidence" value="ECO:0007669"/>
    <property type="project" value="InterPro"/>
</dbReference>
<dbReference type="InterPro" id="IPR051317">
    <property type="entry name" value="Gfo/Idh/MocA_oxidoreduct"/>
</dbReference>
<organism evidence="6">
    <name type="scientific">freshwater metagenome</name>
    <dbReference type="NCBI Taxonomy" id="449393"/>
    <lineage>
        <taxon>unclassified sequences</taxon>
        <taxon>metagenomes</taxon>
        <taxon>ecological metagenomes</taxon>
    </lineage>
</organism>
<dbReference type="GO" id="GO:0016491">
    <property type="term" value="F:oxidoreductase activity"/>
    <property type="evidence" value="ECO:0007669"/>
    <property type="project" value="UniProtKB-KW"/>
</dbReference>
<proteinExistence type="inferred from homology"/>
<feature type="compositionally biased region" description="Polar residues" evidence="3">
    <location>
        <begin position="17"/>
        <end position="29"/>
    </location>
</feature>
<dbReference type="Pfam" id="PF01408">
    <property type="entry name" value="GFO_IDH_MocA"/>
    <property type="match status" value="1"/>
</dbReference>
<accession>A0A6J7C5A7</accession>
<evidence type="ECO:0000259" key="5">
    <source>
        <dbReference type="Pfam" id="PF02894"/>
    </source>
</evidence>
<reference evidence="6" key="1">
    <citation type="submission" date="2020-05" db="EMBL/GenBank/DDBJ databases">
        <authorList>
            <person name="Chiriac C."/>
            <person name="Salcher M."/>
            <person name="Ghai R."/>
            <person name="Kavagutti S V."/>
        </authorList>
    </citation>
    <scope>NUCLEOTIDE SEQUENCE</scope>
</reference>
<comment type="similarity">
    <text evidence="1">Belongs to the Gfo/Idh/MocA family.</text>
</comment>
<keyword evidence="2" id="KW-0560">Oxidoreductase</keyword>
<dbReference type="InterPro" id="IPR036291">
    <property type="entry name" value="NAD(P)-bd_dom_sf"/>
</dbReference>
<dbReference type="InterPro" id="IPR004104">
    <property type="entry name" value="Gfo/Idh/MocA-like_OxRdtase_C"/>
</dbReference>
<dbReference type="SUPFAM" id="SSF51735">
    <property type="entry name" value="NAD(P)-binding Rossmann-fold domains"/>
    <property type="match status" value="1"/>
</dbReference>
<dbReference type="PANTHER" id="PTHR43708">
    <property type="entry name" value="CONSERVED EXPRESSED OXIDOREDUCTASE (EUROFUNG)"/>
    <property type="match status" value="1"/>
</dbReference>
<evidence type="ECO:0000256" key="3">
    <source>
        <dbReference type="SAM" id="MobiDB-lite"/>
    </source>
</evidence>
<dbReference type="EMBL" id="CAFBIZ010000275">
    <property type="protein sequence ID" value="CAB4852515.1"/>
    <property type="molecule type" value="Genomic_DNA"/>
</dbReference>
<dbReference type="InterPro" id="IPR000683">
    <property type="entry name" value="Gfo/Idh/MocA-like_OxRdtase_N"/>
</dbReference>
<name>A0A6J7C5A7_9ZZZZ</name>
<sequence length="381" mass="40348">MIVPGVHQPPRHGSVDPMTQATSSTATSPLTRPLRIGLVGYGFGGSTFHAPLITSAPALELVGVLTSDPARVARLATDHPGVPALPTLEALVEAGAEAVAISSPSGTHSAMTERALELGLHVVCDKPFAVEAPAAAVTIEKAEALRRVVSVYQNRRWDSDFLTVRRLLAAGDLGDIHRYESRVERWAPAADPSSWKAGATPAQGGGMRLDLLTHLVDQAVVLFGPVASVYAELDIRRAGSAADDDDMLALHHVNGVRSHLITSKVSGDTSRRIRVNGSAGAYVVNGFDGQEAELIAGRTPLTEGDSWGVEAPSAWGRIVRGDLSEPVESERGRWDTYYPAFAAAVRGEGPVPVEPREALRVLEILDAAVVSARENRIVTLA</sequence>
<dbReference type="Gene3D" id="3.30.360.10">
    <property type="entry name" value="Dihydrodipicolinate Reductase, domain 2"/>
    <property type="match status" value="1"/>
</dbReference>
<dbReference type="Pfam" id="PF02894">
    <property type="entry name" value="GFO_IDH_MocA_C"/>
    <property type="match status" value="1"/>
</dbReference>
<evidence type="ECO:0000259" key="4">
    <source>
        <dbReference type="Pfam" id="PF01408"/>
    </source>
</evidence>
<evidence type="ECO:0000256" key="2">
    <source>
        <dbReference type="ARBA" id="ARBA00023002"/>
    </source>
</evidence>
<dbReference type="SUPFAM" id="SSF55347">
    <property type="entry name" value="Glyceraldehyde-3-phosphate dehydrogenase-like, C-terminal domain"/>
    <property type="match status" value="1"/>
</dbReference>
<dbReference type="PANTHER" id="PTHR43708:SF5">
    <property type="entry name" value="CONSERVED EXPRESSED OXIDOREDUCTASE (EUROFUNG)-RELATED"/>
    <property type="match status" value="1"/>
</dbReference>
<protein>
    <submittedName>
        <fullName evidence="6">Unannotated protein</fullName>
    </submittedName>
</protein>
<gene>
    <name evidence="6" type="ORF">UFOPK3268_01683</name>
</gene>